<dbReference type="AlphaFoldDB" id="A0A8J3CSM4"/>
<reference evidence="9" key="2">
    <citation type="submission" date="2020-09" db="EMBL/GenBank/DDBJ databases">
        <authorList>
            <person name="Sun Q."/>
            <person name="Kim S."/>
        </authorList>
    </citation>
    <scope>NUCLEOTIDE SEQUENCE</scope>
    <source>
        <strain evidence="9">KCTC 32513</strain>
    </source>
</reference>
<evidence type="ECO:0000256" key="2">
    <source>
        <dbReference type="ARBA" id="ARBA00012962"/>
    </source>
</evidence>
<evidence type="ECO:0000313" key="9">
    <source>
        <dbReference type="EMBL" id="GHB03283.1"/>
    </source>
</evidence>
<comment type="caution">
    <text evidence="9">The sequence shown here is derived from an EMBL/GenBank/DDBJ whole genome shotgun (WGS) entry which is preliminary data.</text>
</comment>
<dbReference type="Pfam" id="PF08501">
    <property type="entry name" value="Shikimate_dh_N"/>
    <property type="match status" value="1"/>
</dbReference>
<dbReference type="CDD" id="cd01065">
    <property type="entry name" value="NAD_bind_Shikimate_DH"/>
    <property type="match status" value="1"/>
</dbReference>
<dbReference type="GO" id="GO:0004764">
    <property type="term" value="F:shikimate 3-dehydrogenase (NADP+) activity"/>
    <property type="evidence" value="ECO:0007669"/>
    <property type="project" value="UniProtKB-EC"/>
</dbReference>
<dbReference type="InterPro" id="IPR046346">
    <property type="entry name" value="Aminoacid_DH-like_N_sf"/>
</dbReference>
<dbReference type="InterPro" id="IPR006151">
    <property type="entry name" value="Shikm_DH/Glu-tRNA_Rdtase"/>
</dbReference>
<feature type="domain" description="Quinate/shikimate 5-dehydrogenase/glutamyl-tRNA reductase" evidence="7">
    <location>
        <begin position="156"/>
        <end position="228"/>
    </location>
</feature>
<dbReference type="GO" id="GO:0019632">
    <property type="term" value="P:shikimate metabolic process"/>
    <property type="evidence" value="ECO:0007669"/>
    <property type="project" value="TreeGrafter"/>
</dbReference>
<keyword evidence="10" id="KW-1185">Reference proteome</keyword>
<dbReference type="Gene3D" id="3.40.50.720">
    <property type="entry name" value="NAD(P)-binding Rossmann-like Domain"/>
    <property type="match status" value="1"/>
</dbReference>
<evidence type="ECO:0000256" key="6">
    <source>
        <dbReference type="ARBA" id="ARBA00049442"/>
    </source>
</evidence>
<dbReference type="UniPathway" id="UPA00053">
    <property type="reaction ID" value="UER00087"/>
</dbReference>
<keyword evidence="4" id="KW-0560">Oxidoreductase</keyword>
<proteinExistence type="predicted"/>
<name>A0A8J3CSM4_9PROT</name>
<organism evidence="9 10">
    <name type="scientific">Algimonas arctica</name>
    <dbReference type="NCBI Taxonomy" id="1479486"/>
    <lineage>
        <taxon>Bacteria</taxon>
        <taxon>Pseudomonadati</taxon>
        <taxon>Pseudomonadota</taxon>
        <taxon>Alphaproteobacteria</taxon>
        <taxon>Maricaulales</taxon>
        <taxon>Robiginitomaculaceae</taxon>
        <taxon>Algimonas</taxon>
    </lineage>
</organism>
<sequence>MPENQDVSGGHIRDLFKSGLLQVARQPKDSFLDVNTIGSKSLYLFPIDHDYPGGSAAMHNAVFHQFGMNKQAAFVIGDPADCEAIFAKLKADPAYDGGGAGSGFKDKVAPFLDRLDQSAKSIGSVNVISREDGELVGYNTDGIGFVLGLLHEYPDCIAGRKVVILGAGGTALPIAYEMAQKSPSEIVIVNRTVSKAEKIAELISPFVKARAVGENDIGNEIGTAGVIVNTSNKGAQPNEKFSAFAPMTGDVDGDMVVSKANAAKIPKDTIVADILLEPETITMNLAIENGNRVHSGRFMNLFQAIPAFKIMTKLTDENLQSIMSEALK</sequence>
<dbReference type="Proteomes" id="UP000634004">
    <property type="component" value="Unassembled WGS sequence"/>
</dbReference>
<dbReference type="Pfam" id="PF01488">
    <property type="entry name" value="Shikimate_DH"/>
    <property type="match status" value="1"/>
</dbReference>
<keyword evidence="5" id="KW-0057">Aromatic amino acid biosynthesis</keyword>
<dbReference type="SUPFAM" id="SSF53223">
    <property type="entry name" value="Aminoacid dehydrogenase-like, N-terminal domain"/>
    <property type="match status" value="1"/>
</dbReference>
<dbReference type="EC" id="1.1.1.25" evidence="2"/>
<gene>
    <name evidence="9" type="primary">aroE</name>
    <name evidence="9" type="ORF">GCM10009069_27470</name>
</gene>
<comment type="catalytic activity">
    <reaction evidence="6">
        <text>shikimate + NADP(+) = 3-dehydroshikimate + NADPH + H(+)</text>
        <dbReference type="Rhea" id="RHEA:17737"/>
        <dbReference type="ChEBI" id="CHEBI:15378"/>
        <dbReference type="ChEBI" id="CHEBI:16630"/>
        <dbReference type="ChEBI" id="CHEBI:36208"/>
        <dbReference type="ChEBI" id="CHEBI:57783"/>
        <dbReference type="ChEBI" id="CHEBI:58349"/>
        <dbReference type="EC" id="1.1.1.25"/>
    </reaction>
</comment>
<evidence type="ECO:0000256" key="4">
    <source>
        <dbReference type="ARBA" id="ARBA00023002"/>
    </source>
</evidence>
<dbReference type="SUPFAM" id="SSF51735">
    <property type="entry name" value="NAD(P)-binding Rossmann-fold domains"/>
    <property type="match status" value="1"/>
</dbReference>
<evidence type="ECO:0000256" key="3">
    <source>
        <dbReference type="ARBA" id="ARBA00022857"/>
    </source>
</evidence>
<dbReference type="RefSeq" id="WP_189499401.1">
    <property type="nucleotide sequence ID" value="NZ_BMZH01000016.1"/>
</dbReference>
<evidence type="ECO:0000259" key="8">
    <source>
        <dbReference type="Pfam" id="PF08501"/>
    </source>
</evidence>
<accession>A0A8J3CSM4</accession>
<evidence type="ECO:0000256" key="5">
    <source>
        <dbReference type="ARBA" id="ARBA00023141"/>
    </source>
</evidence>
<dbReference type="Gene3D" id="3.40.50.10860">
    <property type="entry name" value="Leucine Dehydrogenase, chain A, domain 1"/>
    <property type="match status" value="1"/>
</dbReference>
<dbReference type="GO" id="GO:0009073">
    <property type="term" value="P:aromatic amino acid family biosynthetic process"/>
    <property type="evidence" value="ECO:0007669"/>
    <property type="project" value="UniProtKB-KW"/>
</dbReference>
<dbReference type="PANTHER" id="PTHR21089:SF1">
    <property type="entry name" value="BIFUNCTIONAL 3-DEHYDROQUINATE DEHYDRATASE_SHIKIMATE DEHYDROGENASE, CHLOROPLASTIC"/>
    <property type="match status" value="1"/>
</dbReference>
<reference evidence="9" key="1">
    <citation type="journal article" date="2014" name="Int. J. Syst. Evol. Microbiol.">
        <title>Complete genome sequence of Corynebacterium casei LMG S-19264T (=DSM 44701T), isolated from a smear-ripened cheese.</title>
        <authorList>
            <consortium name="US DOE Joint Genome Institute (JGI-PGF)"/>
            <person name="Walter F."/>
            <person name="Albersmeier A."/>
            <person name="Kalinowski J."/>
            <person name="Ruckert C."/>
        </authorList>
    </citation>
    <scope>NUCLEOTIDE SEQUENCE</scope>
    <source>
        <strain evidence="9">KCTC 32513</strain>
    </source>
</reference>
<keyword evidence="3" id="KW-0521">NADP</keyword>
<comment type="pathway">
    <text evidence="1">Metabolic intermediate biosynthesis; chorismate biosynthesis; chorismate from D-erythrose 4-phosphate and phosphoenolpyruvate: step 4/7.</text>
</comment>
<dbReference type="GO" id="GO:0009423">
    <property type="term" value="P:chorismate biosynthetic process"/>
    <property type="evidence" value="ECO:0007669"/>
    <property type="project" value="UniProtKB-UniPathway"/>
</dbReference>
<keyword evidence="5" id="KW-0028">Amino-acid biosynthesis</keyword>
<dbReference type="InterPro" id="IPR022893">
    <property type="entry name" value="Shikimate_DH_fam"/>
</dbReference>
<evidence type="ECO:0000259" key="7">
    <source>
        <dbReference type="Pfam" id="PF01488"/>
    </source>
</evidence>
<protein>
    <recommendedName>
        <fullName evidence="2">shikimate dehydrogenase (NADP(+))</fullName>
        <ecNumber evidence="2">1.1.1.25</ecNumber>
    </recommendedName>
</protein>
<feature type="domain" description="Shikimate dehydrogenase substrate binding N-terminal" evidence="8">
    <location>
        <begin position="55"/>
        <end position="128"/>
    </location>
</feature>
<evidence type="ECO:0000256" key="1">
    <source>
        <dbReference type="ARBA" id="ARBA00004871"/>
    </source>
</evidence>
<evidence type="ECO:0000313" key="10">
    <source>
        <dbReference type="Proteomes" id="UP000634004"/>
    </source>
</evidence>
<dbReference type="InterPro" id="IPR013708">
    <property type="entry name" value="Shikimate_DH-bd_N"/>
</dbReference>
<dbReference type="InterPro" id="IPR036291">
    <property type="entry name" value="NAD(P)-bd_dom_sf"/>
</dbReference>
<dbReference type="PANTHER" id="PTHR21089">
    <property type="entry name" value="SHIKIMATE DEHYDROGENASE"/>
    <property type="match status" value="1"/>
</dbReference>
<dbReference type="EMBL" id="BMZH01000016">
    <property type="protein sequence ID" value="GHB03283.1"/>
    <property type="molecule type" value="Genomic_DNA"/>
</dbReference>